<dbReference type="SMART" id="SM00849">
    <property type="entry name" value="Lactamase_B"/>
    <property type="match status" value="1"/>
</dbReference>
<dbReference type="InterPro" id="IPR051453">
    <property type="entry name" value="MBL_Glyoxalase_II"/>
</dbReference>
<dbReference type="Proteomes" id="UP000432015">
    <property type="component" value="Unassembled WGS sequence"/>
</dbReference>
<keyword evidence="2" id="KW-0378">Hydrolase</keyword>
<sequence length="221" mass="23975">MSYTGTVEAGGRPDVRELPGLTVTKVAVGPYDNNAYILRCAATGEQLLVDAANEAPRLLELLGDRPLARIVTTHRHQDHWGALSEVARATGAPVVAHPRDAEALPEPVTEPVEHGATVRVGRATLEVVHLRGHTPGSIALLYDADGELAASPHLFTGDSLFPGGVGKTWGDPTLFKRLLSDVEERVFDRLPDATWFYPGHGKDSTLGRERPSLPEWRSRGW</sequence>
<dbReference type="AlphaFoldDB" id="A0A7K1L0P2"/>
<evidence type="ECO:0000259" key="1">
    <source>
        <dbReference type="SMART" id="SM00849"/>
    </source>
</evidence>
<comment type="caution">
    <text evidence="2">The sequence shown here is derived from an EMBL/GenBank/DDBJ whole genome shotgun (WGS) entry which is preliminary data.</text>
</comment>
<dbReference type="EMBL" id="WOFH01000004">
    <property type="protein sequence ID" value="MUN37835.1"/>
    <property type="molecule type" value="Genomic_DNA"/>
</dbReference>
<protein>
    <submittedName>
        <fullName evidence="2">MBL fold metallo-hydrolase</fullName>
    </submittedName>
</protein>
<organism evidence="2 3">
    <name type="scientific">Actinomadura litoris</name>
    <dbReference type="NCBI Taxonomy" id="2678616"/>
    <lineage>
        <taxon>Bacteria</taxon>
        <taxon>Bacillati</taxon>
        <taxon>Actinomycetota</taxon>
        <taxon>Actinomycetes</taxon>
        <taxon>Streptosporangiales</taxon>
        <taxon>Thermomonosporaceae</taxon>
        <taxon>Actinomadura</taxon>
    </lineage>
</organism>
<accession>A0A7K1L0P2</accession>
<reference evidence="2 3" key="1">
    <citation type="submission" date="2019-11" db="EMBL/GenBank/DDBJ databases">
        <authorList>
            <person name="Cao P."/>
        </authorList>
    </citation>
    <scope>NUCLEOTIDE SEQUENCE [LARGE SCALE GENOMIC DNA]</scope>
    <source>
        <strain evidence="2 3">NEAU-AAG5</strain>
    </source>
</reference>
<evidence type="ECO:0000313" key="3">
    <source>
        <dbReference type="Proteomes" id="UP000432015"/>
    </source>
</evidence>
<name>A0A7K1L0P2_9ACTN</name>
<gene>
    <name evidence="2" type="ORF">GNZ18_14620</name>
</gene>
<dbReference type="CDD" id="cd06262">
    <property type="entry name" value="metallo-hydrolase-like_MBL-fold"/>
    <property type="match status" value="1"/>
</dbReference>
<dbReference type="PANTHER" id="PTHR46233">
    <property type="entry name" value="HYDROXYACYLGLUTATHIONE HYDROLASE GLOC"/>
    <property type="match status" value="1"/>
</dbReference>
<keyword evidence="3" id="KW-1185">Reference proteome</keyword>
<dbReference type="InterPro" id="IPR036866">
    <property type="entry name" value="RibonucZ/Hydroxyglut_hydro"/>
</dbReference>
<dbReference type="InterPro" id="IPR001279">
    <property type="entry name" value="Metallo-B-lactamas"/>
</dbReference>
<dbReference type="RefSeq" id="WP_156216897.1">
    <property type="nucleotide sequence ID" value="NZ_WOFH01000004.1"/>
</dbReference>
<evidence type="ECO:0000313" key="2">
    <source>
        <dbReference type="EMBL" id="MUN37835.1"/>
    </source>
</evidence>
<dbReference type="PANTHER" id="PTHR46233:SF1">
    <property type="entry name" value="CONSERVED PROTEIN"/>
    <property type="match status" value="1"/>
</dbReference>
<dbReference type="GO" id="GO:0016787">
    <property type="term" value="F:hydrolase activity"/>
    <property type="evidence" value="ECO:0007669"/>
    <property type="project" value="UniProtKB-KW"/>
</dbReference>
<dbReference type="Pfam" id="PF00753">
    <property type="entry name" value="Lactamase_B"/>
    <property type="match status" value="1"/>
</dbReference>
<proteinExistence type="predicted"/>
<feature type="domain" description="Metallo-beta-lactamase" evidence="1">
    <location>
        <begin position="32"/>
        <end position="200"/>
    </location>
</feature>
<dbReference type="Gene3D" id="3.60.15.10">
    <property type="entry name" value="Ribonuclease Z/Hydroxyacylglutathione hydrolase-like"/>
    <property type="match status" value="1"/>
</dbReference>
<dbReference type="SUPFAM" id="SSF56281">
    <property type="entry name" value="Metallo-hydrolase/oxidoreductase"/>
    <property type="match status" value="1"/>
</dbReference>